<dbReference type="EMBL" id="JAHLQK010000001">
    <property type="protein sequence ID" value="MBU5675565.1"/>
    <property type="molecule type" value="Genomic_DNA"/>
</dbReference>
<keyword evidence="3" id="KW-0804">Transcription</keyword>
<keyword evidence="5" id="KW-1185">Reference proteome</keyword>
<dbReference type="PIRSF" id="PIRSF019455">
    <property type="entry name" value="CopR_AtkY"/>
    <property type="match status" value="1"/>
</dbReference>
<proteinExistence type="predicted"/>
<accession>A0ABS6FZ87</accession>
<evidence type="ECO:0000256" key="3">
    <source>
        <dbReference type="ARBA" id="ARBA00023163"/>
    </source>
</evidence>
<name>A0ABS6FZ87_9FIRM</name>
<comment type="caution">
    <text evidence="4">The sequence shown here is derived from an EMBL/GenBank/DDBJ whole genome shotgun (WGS) entry which is preliminary data.</text>
</comment>
<sequence length="130" mass="15409">MKKNKKLERLPDAELDIMLVLWDADKPLAKSKITELLKDKRNWSVSTVQVLLTRLTNKSFVELVKEKRFNFYKAIVSEDEYKRYETKTFIERMHENSFKNLIATLVENKTITKDDIDEIADIIRKADKDD</sequence>
<dbReference type="RefSeq" id="WP_216415034.1">
    <property type="nucleotide sequence ID" value="NZ_JAHLQK010000001.1"/>
</dbReference>
<keyword evidence="2" id="KW-0238">DNA-binding</keyword>
<dbReference type="Pfam" id="PF03965">
    <property type="entry name" value="Penicillinase_R"/>
    <property type="match status" value="1"/>
</dbReference>
<keyword evidence="1" id="KW-0805">Transcription regulation</keyword>
<evidence type="ECO:0000313" key="4">
    <source>
        <dbReference type="EMBL" id="MBU5675565.1"/>
    </source>
</evidence>
<gene>
    <name evidence="4" type="ORF">KQI88_03960</name>
</gene>
<evidence type="ECO:0000256" key="2">
    <source>
        <dbReference type="ARBA" id="ARBA00023125"/>
    </source>
</evidence>
<evidence type="ECO:0000313" key="5">
    <source>
        <dbReference type="Proteomes" id="UP000779508"/>
    </source>
</evidence>
<protein>
    <submittedName>
        <fullName evidence="4">BlaI/MecI/CopY family transcriptional regulator</fullName>
    </submittedName>
</protein>
<dbReference type="InterPro" id="IPR005650">
    <property type="entry name" value="BlaI_family"/>
</dbReference>
<organism evidence="4 5">
    <name type="scientific">Alkaliphilus flagellatus</name>
    <dbReference type="NCBI Taxonomy" id="2841507"/>
    <lineage>
        <taxon>Bacteria</taxon>
        <taxon>Bacillati</taxon>
        <taxon>Bacillota</taxon>
        <taxon>Clostridia</taxon>
        <taxon>Peptostreptococcales</taxon>
        <taxon>Natronincolaceae</taxon>
        <taxon>Alkaliphilus</taxon>
    </lineage>
</organism>
<dbReference type="Proteomes" id="UP000779508">
    <property type="component" value="Unassembled WGS sequence"/>
</dbReference>
<evidence type="ECO:0000256" key="1">
    <source>
        <dbReference type="ARBA" id="ARBA00023015"/>
    </source>
</evidence>
<reference evidence="4 5" key="1">
    <citation type="submission" date="2021-06" db="EMBL/GenBank/DDBJ databases">
        <authorList>
            <person name="Sun Q."/>
            <person name="Li D."/>
        </authorList>
    </citation>
    <scope>NUCLEOTIDE SEQUENCE [LARGE SCALE GENOMIC DNA]</scope>
    <source>
        <strain evidence="4 5">MSJ-5</strain>
    </source>
</reference>